<dbReference type="GO" id="GO:0005737">
    <property type="term" value="C:cytoplasm"/>
    <property type="evidence" value="ECO:0007669"/>
    <property type="project" value="UniProtKB-SubCell"/>
</dbReference>
<dbReference type="SUPFAM" id="SSF88946">
    <property type="entry name" value="Sigma2 domain of RNA polymerase sigma factors"/>
    <property type="match status" value="1"/>
</dbReference>
<dbReference type="RefSeq" id="WP_047263929.1">
    <property type="nucleotide sequence ID" value="NZ_CP004021.1"/>
</dbReference>
<dbReference type="PATRIC" id="fig|1277257.4.peg.243"/>
<dbReference type="KEGG" id="lau:G293_01110"/>
<dbReference type="InterPro" id="IPR009042">
    <property type="entry name" value="RNA_pol_sigma70_r1_2"/>
</dbReference>
<dbReference type="Gene3D" id="1.10.601.10">
    <property type="entry name" value="RNA Polymerase Primary Sigma Factor"/>
    <property type="match status" value="1"/>
</dbReference>
<comment type="subcellular location">
    <subcellularLocation>
        <location evidence="6">Cytoplasm</location>
    </subcellularLocation>
</comment>
<evidence type="ECO:0000256" key="4">
    <source>
        <dbReference type="ARBA" id="ARBA00023125"/>
    </source>
</evidence>
<evidence type="ECO:0000256" key="6">
    <source>
        <dbReference type="HAMAP-Rule" id="MF_00963"/>
    </source>
</evidence>
<organism evidence="9 10">
    <name type="scientific">Candidatus Liberibacter africanus PTSAPSY</name>
    <dbReference type="NCBI Taxonomy" id="1277257"/>
    <lineage>
        <taxon>Bacteria</taxon>
        <taxon>Pseudomonadati</taxon>
        <taxon>Pseudomonadota</taxon>
        <taxon>Alphaproteobacteria</taxon>
        <taxon>Hyphomicrobiales</taxon>
        <taxon>Rhizobiaceae</taxon>
        <taxon>Liberibacter</taxon>
    </lineage>
</organism>
<dbReference type="EMBL" id="CP004021">
    <property type="protein sequence ID" value="AKK19858.1"/>
    <property type="molecule type" value="Genomic_DNA"/>
</dbReference>
<dbReference type="Pfam" id="PF04546">
    <property type="entry name" value="Sigma70_ner"/>
    <property type="match status" value="1"/>
</dbReference>
<proteinExistence type="inferred from homology"/>
<feature type="short sequence motif" description="Interaction with polymerase core subunit RpoC" evidence="6">
    <location>
        <begin position="465"/>
        <end position="468"/>
    </location>
</feature>
<evidence type="ECO:0000259" key="8">
    <source>
        <dbReference type="PROSITE" id="PS00716"/>
    </source>
</evidence>
<evidence type="ECO:0000256" key="5">
    <source>
        <dbReference type="ARBA" id="ARBA00023163"/>
    </source>
</evidence>
<dbReference type="GO" id="GO:0003677">
    <property type="term" value="F:DNA binding"/>
    <property type="evidence" value="ECO:0007669"/>
    <property type="project" value="UniProtKB-UniRule"/>
</dbReference>
<dbReference type="InterPro" id="IPR007624">
    <property type="entry name" value="RNA_pol_sigma70_r3"/>
</dbReference>
<evidence type="ECO:0000313" key="9">
    <source>
        <dbReference type="EMBL" id="AKK19858.1"/>
    </source>
</evidence>
<accession>A0A0G3I5W4</accession>
<feature type="compositionally biased region" description="Basic and acidic residues" evidence="7">
    <location>
        <begin position="211"/>
        <end position="233"/>
    </location>
</feature>
<evidence type="ECO:0000313" key="10">
    <source>
        <dbReference type="Proteomes" id="UP000035503"/>
    </source>
</evidence>
<dbReference type="Pfam" id="PF04545">
    <property type="entry name" value="Sigma70_r4"/>
    <property type="match status" value="1"/>
</dbReference>
<dbReference type="NCBIfam" id="NF004208">
    <property type="entry name" value="PRK05658.1"/>
    <property type="match status" value="1"/>
</dbReference>
<dbReference type="Proteomes" id="UP000035503">
    <property type="component" value="Chromosome"/>
</dbReference>
<dbReference type="InterPro" id="IPR013325">
    <property type="entry name" value="RNA_pol_sigma_r2"/>
</dbReference>
<feature type="DNA-binding region" description="H-T-H motif" evidence="6">
    <location>
        <begin position="635"/>
        <end position="654"/>
    </location>
</feature>
<dbReference type="Pfam" id="PF03979">
    <property type="entry name" value="Sigma70_r1_1"/>
    <property type="match status" value="1"/>
</dbReference>
<evidence type="ECO:0000256" key="3">
    <source>
        <dbReference type="ARBA" id="ARBA00023082"/>
    </source>
</evidence>
<feature type="region of interest" description="Sigma-70 factor domain-3" evidence="6">
    <location>
        <begin position="520"/>
        <end position="596"/>
    </location>
</feature>
<dbReference type="InterPro" id="IPR050239">
    <property type="entry name" value="Sigma-70_RNA_pol_init_factors"/>
</dbReference>
<dbReference type="InterPro" id="IPR036388">
    <property type="entry name" value="WH-like_DNA-bd_sf"/>
</dbReference>
<dbReference type="AlphaFoldDB" id="A0A0G3I5W4"/>
<dbReference type="InterPro" id="IPR042189">
    <property type="entry name" value="RNA_pol_sigma_70_r1_1_sf"/>
</dbReference>
<dbReference type="PANTHER" id="PTHR30603">
    <property type="entry name" value="RNA POLYMERASE SIGMA FACTOR RPO"/>
    <property type="match status" value="1"/>
</dbReference>
<comment type="similarity">
    <text evidence="6">Belongs to the sigma-70 factor family. RpoD/SigA subfamily.</text>
</comment>
<feature type="domain" description="RNA polymerase sigma-70" evidence="8">
    <location>
        <begin position="634"/>
        <end position="660"/>
    </location>
</feature>
<feature type="region of interest" description="Sigma-70 factor domain-4" evidence="6">
    <location>
        <begin position="609"/>
        <end position="662"/>
    </location>
</feature>
<dbReference type="Gene3D" id="1.10.220.120">
    <property type="entry name" value="Sigma-70 factor, region 1.1"/>
    <property type="match status" value="1"/>
</dbReference>
<dbReference type="Pfam" id="PF04539">
    <property type="entry name" value="Sigma70_r3"/>
    <property type="match status" value="1"/>
</dbReference>
<dbReference type="SUPFAM" id="SSF88659">
    <property type="entry name" value="Sigma3 and sigma4 domains of RNA polymerase sigma factors"/>
    <property type="match status" value="2"/>
</dbReference>
<comment type="function">
    <text evidence="6">Sigma factors are initiation factors that promote the attachment of RNA polymerase to specific initiation sites and are then released. This sigma factor is the primary sigma factor during exponential growth.</text>
</comment>
<dbReference type="GO" id="GO:0016987">
    <property type="term" value="F:sigma factor activity"/>
    <property type="evidence" value="ECO:0007669"/>
    <property type="project" value="UniProtKB-UniRule"/>
</dbReference>
<dbReference type="InterPro" id="IPR007127">
    <property type="entry name" value="RNA_pol_sigma_70_r1_1"/>
</dbReference>
<dbReference type="HAMAP" id="MF_00963">
    <property type="entry name" value="Sigma70_RpoD_SigA"/>
    <property type="match status" value="1"/>
</dbReference>
<keyword evidence="4 6" id="KW-0238">DNA-binding</keyword>
<dbReference type="FunFam" id="1.10.10.10:FF:000004">
    <property type="entry name" value="RNA polymerase sigma factor SigA"/>
    <property type="match status" value="1"/>
</dbReference>
<dbReference type="InterPro" id="IPR007627">
    <property type="entry name" value="RNA_pol_sigma70_r2"/>
</dbReference>
<dbReference type="CDD" id="cd06171">
    <property type="entry name" value="Sigma70_r4"/>
    <property type="match status" value="1"/>
</dbReference>
<dbReference type="NCBIfam" id="TIGR02393">
    <property type="entry name" value="RpoD_Cterm"/>
    <property type="match status" value="1"/>
</dbReference>
<feature type="region of interest" description="Sigma-70 factor domain-2" evidence="6">
    <location>
        <begin position="441"/>
        <end position="511"/>
    </location>
</feature>
<evidence type="ECO:0000256" key="1">
    <source>
        <dbReference type="ARBA" id="ARBA00022490"/>
    </source>
</evidence>
<dbReference type="InterPro" id="IPR028630">
    <property type="entry name" value="Sigma70_RpoD"/>
</dbReference>
<dbReference type="PANTHER" id="PTHR30603:SF60">
    <property type="entry name" value="RNA POLYMERASE SIGMA FACTOR RPOD"/>
    <property type="match status" value="1"/>
</dbReference>
<comment type="subunit">
    <text evidence="6">Interacts transiently with the RNA polymerase catalytic core.</text>
</comment>
<keyword evidence="1 6" id="KW-0963">Cytoplasm</keyword>
<keyword evidence="2 6" id="KW-0805">Transcription regulation</keyword>
<dbReference type="InterPro" id="IPR013324">
    <property type="entry name" value="RNA_pol_sigma_r3/r4-like"/>
</dbReference>
<dbReference type="InterPro" id="IPR007630">
    <property type="entry name" value="RNA_pol_sigma70_r4"/>
</dbReference>
<keyword evidence="3 6" id="KW-0731">Sigma factor</keyword>
<dbReference type="InterPro" id="IPR014284">
    <property type="entry name" value="RNA_pol_sigma-70_dom"/>
</dbReference>
<dbReference type="NCBIfam" id="TIGR02937">
    <property type="entry name" value="sigma70-ECF"/>
    <property type="match status" value="1"/>
</dbReference>
<evidence type="ECO:0000256" key="2">
    <source>
        <dbReference type="ARBA" id="ARBA00023015"/>
    </source>
</evidence>
<keyword evidence="10" id="KW-1185">Reference proteome</keyword>
<reference evidence="9 10" key="1">
    <citation type="journal article" date="2015" name="Genome Announc.">
        <title>Complete Genome Sequence of 'Candidatus Liberibacter africanus,' a Bacterium Associated with Citrus Huanglongbing.</title>
        <authorList>
            <person name="Lin H."/>
            <person name="Pietersen G."/>
            <person name="Han C."/>
            <person name="Read D.A."/>
            <person name="Lou B."/>
            <person name="Gupta G."/>
            <person name="Civerolo E.L."/>
        </authorList>
    </citation>
    <scope>NUCLEOTIDE SEQUENCE [LARGE SCALE GENOMIC DNA]</scope>
    <source>
        <strain evidence="9 10">PTSAPSY</strain>
    </source>
</reference>
<dbReference type="PRINTS" id="PR00046">
    <property type="entry name" value="SIGMA70FCT"/>
</dbReference>
<dbReference type="InterPro" id="IPR007631">
    <property type="entry name" value="RNA_pol_sigma_70_non-ess"/>
</dbReference>
<dbReference type="InterPro" id="IPR012760">
    <property type="entry name" value="RNA_pol_sigma_RpoD_C"/>
</dbReference>
<dbReference type="Pfam" id="PF00140">
    <property type="entry name" value="Sigma70_r1_2"/>
    <property type="match status" value="1"/>
</dbReference>
<evidence type="ECO:0000256" key="7">
    <source>
        <dbReference type="SAM" id="MobiDB-lite"/>
    </source>
</evidence>
<name>A0A0G3I5W4_LIBAF</name>
<dbReference type="OrthoDB" id="9809557at2"/>
<keyword evidence="5 6" id="KW-0804">Transcription</keyword>
<dbReference type="Pfam" id="PF04542">
    <property type="entry name" value="Sigma70_r2"/>
    <property type="match status" value="1"/>
</dbReference>
<dbReference type="Gene3D" id="1.10.10.10">
    <property type="entry name" value="Winged helix-like DNA-binding domain superfamily/Winged helix DNA-binding domain"/>
    <property type="match status" value="2"/>
</dbReference>
<sequence>MTMSKKRDKISDNEYENSDDALFFYCSDDSWKKMVKLAKQRGHVTIEELSTALPSLESNSDQIEEVISMFSNIGVNVVDGDDDLEYEEESEDSLDLVTDSGNTSVLVQKRKDSTDRSTDDPVRMYLREMGSIELLSREGEIAIAKRIEAGRAMMMASLCESPLTFQALIIWRDELNEGTTLLREIIDLEACIGPGSKGSAFYGRGENSYQKQEEGNQGKEENIDGAEKKSKDDSEGDNANSFPENEDRNLDEDEDDSTHQTLAAMEDQLRPKVMCTLNEIAESYRELRLLQDNATNGLRDDKSYAKYKVLKDKLVELVGSLSLNQSRIDLLVEQLYDISKRITHHEGELLRLAQSHGVKRDVFLERCQGCELDSKWVDFAKDLPEEGWKDFIACEMDSILRIGNEIKDISSATGISISEFRHIVSMVRKGACETSIAKKEMVEANLRLVISVAKKYTNRGLQFLDLIQECNIGLMKAVEKFDWSLGYKFSTYAIWWLKQSAGRAIADQSRTIRIPVHMLETINKVVRTARRMSNTIKREPTPDEIAKKLAMPLERVRKVLKITKEPISLETPIGDEDTSHLGDFIEDKNAVSPVDSAIRANLRETTTRVLASLTPREERVLRMRFGIGMNTDHTLEEVGKQFCVTRERIRQIEAKAIRKLKHPSRSKKLRSFLDG</sequence>
<dbReference type="GO" id="GO:0006352">
    <property type="term" value="P:DNA-templated transcription initiation"/>
    <property type="evidence" value="ECO:0007669"/>
    <property type="project" value="UniProtKB-UniRule"/>
</dbReference>
<dbReference type="InterPro" id="IPR000943">
    <property type="entry name" value="RNA_pol_sigma70"/>
</dbReference>
<dbReference type="STRING" id="1277257.G293_01110"/>
<gene>
    <name evidence="6" type="primary">rpoD</name>
    <name evidence="9" type="ORF">G293_01110</name>
</gene>
<dbReference type="PROSITE" id="PS00716">
    <property type="entry name" value="SIGMA70_2"/>
    <property type="match status" value="1"/>
</dbReference>
<protein>
    <recommendedName>
        <fullName evidence="6">RNA polymerase sigma factor RpoD</fullName>
    </recommendedName>
    <alternativeName>
        <fullName evidence="6">Sigma-70</fullName>
    </alternativeName>
</protein>
<feature type="region of interest" description="Disordered" evidence="7">
    <location>
        <begin position="203"/>
        <end position="258"/>
    </location>
</feature>